<sequence length="446" mass="49907">MKQEGLKPNRVTFAVVLNACARIGALAHGKKVHREAIQAGLDKDLMVGYGKQSNSEEALKLSSQMKQQGFKFTGVTFVCILTACANLALFELGKRIHADIIKAELESNVFVGAALINMYAKGASLVHAREVFEKMPKGDVVSWTAMIAGYAMHGNRLECFKLFRQMQEQGLKPNEVTFVSILSICGHLGLVDEGYRYYNLMTQHYCLAPTKTHSVCMVDLLGRAGKFTEAVAFITQMPVTPDASVWMALLGACKIHGNVELAEISTMHILELEPQLPAAYVLLSNVYAVAGRWSRNLSVRKTMEERGVKKEAGCCWIEVNNTLHAFVVDDRSHPWSGEIYKELEQLSKQMKEAGYVPDMRFVLHDVEEQQQERTLSHHSEKLAIVFGLISTPPGTPIRIVKNLRMCGDCHSATKFISKICKRQIIARDAHRFHHFSDGLCSCQDYW</sequence>
<name>A0ACC2D1D1_DIPCM</name>
<gene>
    <name evidence="1" type="ORF">O6H91_08G114700</name>
</gene>
<evidence type="ECO:0000313" key="2">
    <source>
        <dbReference type="Proteomes" id="UP001162992"/>
    </source>
</evidence>
<proteinExistence type="predicted"/>
<keyword evidence="2" id="KW-1185">Reference proteome</keyword>
<organism evidence="1 2">
    <name type="scientific">Diphasiastrum complanatum</name>
    <name type="common">Issler's clubmoss</name>
    <name type="synonym">Lycopodium complanatum</name>
    <dbReference type="NCBI Taxonomy" id="34168"/>
    <lineage>
        <taxon>Eukaryota</taxon>
        <taxon>Viridiplantae</taxon>
        <taxon>Streptophyta</taxon>
        <taxon>Embryophyta</taxon>
        <taxon>Tracheophyta</taxon>
        <taxon>Lycopodiopsida</taxon>
        <taxon>Lycopodiales</taxon>
        <taxon>Lycopodiaceae</taxon>
        <taxon>Lycopodioideae</taxon>
        <taxon>Diphasiastrum</taxon>
    </lineage>
</organism>
<dbReference type="Proteomes" id="UP001162992">
    <property type="component" value="Chromosome 8"/>
</dbReference>
<comment type="caution">
    <text evidence="1">The sequence shown here is derived from an EMBL/GenBank/DDBJ whole genome shotgun (WGS) entry which is preliminary data.</text>
</comment>
<evidence type="ECO:0000313" key="1">
    <source>
        <dbReference type="EMBL" id="KAJ7548037.1"/>
    </source>
</evidence>
<dbReference type="EMBL" id="CM055099">
    <property type="protein sequence ID" value="KAJ7548037.1"/>
    <property type="molecule type" value="Genomic_DNA"/>
</dbReference>
<protein>
    <submittedName>
        <fullName evidence="1">Uncharacterized protein</fullName>
    </submittedName>
</protein>
<reference evidence="2" key="1">
    <citation type="journal article" date="2024" name="Proc. Natl. Acad. Sci. U.S.A.">
        <title>Extraordinary preservation of gene collinearity over three hundred million years revealed in homosporous lycophytes.</title>
        <authorList>
            <person name="Li C."/>
            <person name="Wickell D."/>
            <person name="Kuo L.Y."/>
            <person name="Chen X."/>
            <person name="Nie B."/>
            <person name="Liao X."/>
            <person name="Peng D."/>
            <person name="Ji J."/>
            <person name="Jenkins J."/>
            <person name="Williams M."/>
            <person name="Shu S."/>
            <person name="Plott C."/>
            <person name="Barry K."/>
            <person name="Rajasekar S."/>
            <person name="Grimwood J."/>
            <person name="Han X."/>
            <person name="Sun S."/>
            <person name="Hou Z."/>
            <person name="He W."/>
            <person name="Dai G."/>
            <person name="Sun C."/>
            <person name="Schmutz J."/>
            <person name="Leebens-Mack J.H."/>
            <person name="Li F.W."/>
            <person name="Wang L."/>
        </authorList>
    </citation>
    <scope>NUCLEOTIDE SEQUENCE [LARGE SCALE GENOMIC DNA]</scope>
    <source>
        <strain evidence="2">cv. PW_Plant_1</strain>
    </source>
</reference>
<accession>A0ACC2D1D1</accession>